<comment type="caution">
    <text evidence="2">The sequence shown here is derived from an EMBL/GenBank/DDBJ whole genome shotgun (WGS) entry which is preliminary data.</text>
</comment>
<dbReference type="RefSeq" id="WP_266052943.1">
    <property type="nucleotide sequence ID" value="NZ_JAPFQO010000008.1"/>
</dbReference>
<dbReference type="SUPFAM" id="SSF47473">
    <property type="entry name" value="EF-hand"/>
    <property type="match status" value="1"/>
</dbReference>
<proteinExistence type="predicted"/>
<sequence length="286" mass="32501">MKKNKLVLLLLLAASLVACDEDDDVVPDMVSPEVEILSSTDNATFLVIEMIEGKVKVVDNNAIKGYRVFLVYPDGSSKLVKEHDEFYIKITSRDYPISIKLPKGATMGEYILVVEAEDRAQNVAKDSLAVTIHAPDISSAEFARAFNNVANLTAFDAMYWDWMGYDLQYGIVFEEYGFESGFFDMVDIDYDRAISGAEWEKFIADFNLDSKSWASLDEDNNGTLDSVEFGDGFRNLISFEGWDLDKDGWVNKDEFANGIFGHWDTNKDNLLSKEEYLERFFTYLSR</sequence>
<dbReference type="PROSITE" id="PS00018">
    <property type="entry name" value="EF_HAND_1"/>
    <property type="match status" value="2"/>
</dbReference>
<organism evidence="2 3">
    <name type="scientific">Pontibacter anaerobius</name>
    <dbReference type="NCBI Taxonomy" id="2993940"/>
    <lineage>
        <taxon>Bacteria</taxon>
        <taxon>Pseudomonadati</taxon>
        <taxon>Bacteroidota</taxon>
        <taxon>Cytophagia</taxon>
        <taxon>Cytophagales</taxon>
        <taxon>Hymenobacteraceae</taxon>
        <taxon>Pontibacter</taxon>
    </lineage>
</organism>
<dbReference type="InterPro" id="IPR011992">
    <property type="entry name" value="EF-hand-dom_pair"/>
</dbReference>
<evidence type="ECO:0008006" key="4">
    <source>
        <dbReference type="Google" id="ProtNLM"/>
    </source>
</evidence>
<evidence type="ECO:0000256" key="1">
    <source>
        <dbReference type="SAM" id="SignalP"/>
    </source>
</evidence>
<protein>
    <recommendedName>
        <fullName evidence="4">EF-hand domain-containing protein</fullName>
    </recommendedName>
</protein>
<keyword evidence="1" id="KW-0732">Signal</keyword>
<dbReference type="Gene3D" id="1.10.238.10">
    <property type="entry name" value="EF-hand"/>
    <property type="match status" value="1"/>
</dbReference>
<dbReference type="InterPro" id="IPR018247">
    <property type="entry name" value="EF_Hand_1_Ca_BS"/>
</dbReference>
<dbReference type="EMBL" id="JAPFQO010000008">
    <property type="protein sequence ID" value="MCX2740880.1"/>
    <property type="molecule type" value="Genomic_DNA"/>
</dbReference>
<evidence type="ECO:0000313" key="2">
    <source>
        <dbReference type="EMBL" id="MCX2740880.1"/>
    </source>
</evidence>
<feature type="signal peptide" evidence="1">
    <location>
        <begin position="1"/>
        <end position="20"/>
    </location>
</feature>
<accession>A0ABT3RH48</accession>
<gene>
    <name evidence="2" type="ORF">OO017_13060</name>
</gene>
<dbReference type="Proteomes" id="UP001207228">
    <property type="component" value="Unassembled WGS sequence"/>
</dbReference>
<dbReference type="PROSITE" id="PS51257">
    <property type="entry name" value="PROKAR_LIPOPROTEIN"/>
    <property type="match status" value="1"/>
</dbReference>
<name>A0ABT3RH48_9BACT</name>
<reference evidence="2 3" key="1">
    <citation type="submission" date="2022-11" db="EMBL/GenBank/DDBJ databases">
        <title>The characterization of three novel Bacteroidetes species and genomic analysis of their roles in tidal elemental geochemical cycles.</title>
        <authorList>
            <person name="Ma K.-J."/>
        </authorList>
    </citation>
    <scope>NUCLEOTIDE SEQUENCE [LARGE SCALE GENOMIC DNA]</scope>
    <source>
        <strain evidence="2 3">M82</strain>
    </source>
</reference>
<keyword evidence="3" id="KW-1185">Reference proteome</keyword>
<evidence type="ECO:0000313" key="3">
    <source>
        <dbReference type="Proteomes" id="UP001207228"/>
    </source>
</evidence>
<feature type="chain" id="PRO_5045721444" description="EF-hand domain-containing protein" evidence="1">
    <location>
        <begin position="21"/>
        <end position="286"/>
    </location>
</feature>